<sequence>MRDFDRPLDATGKADAEAMGAAMRACGYAPELVICSSARRCRETFDGLLRHSAIDHRRVSHLDSLYTEDAHGYLTIIHEYGQKTASMMIIGHNPMMEDLAMAISGDGEDQARGAMIGGFPTSGLAVIRFNDGISEAAPGKGYLEAFFTPADL</sequence>
<dbReference type="SUPFAM" id="SSF53254">
    <property type="entry name" value="Phosphoglycerate mutase-like"/>
    <property type="match status" value="1"/>
</dbReference>
<evidence type="ECO:0000313" key="2">
    <source>
        <dbReference type="Proteomes" id="UP000323300"/>
    </source>
</evidence>
<evidence type="ECO:0000313" key="1">
    <source>
        <dbReference type="EMBL" id="SFK33983.1"/>
    </source>
</evidence>
<reference evidence="1 2" key="1">
    <citation type="submission" date="2016-10" db="EMBL/GenBank/DDBJ databases">
        <authorList>
            <person name="Varghese N."/>
            <person name="Submissions S."/>
        </authorList>
    </citation>
    <scope>NUCLEOTIDE SEQUENCE [LARGE SCALE GENOMIC DNA]</scope>
    <source>
        <strain evidence="1 2">DSM 21822</strain>
    </source>
</reference>
<keyword evidence="2" id="KW-1185">Reference proteome</keyword>
<proteinExistence type="predicted"/>
<dbReference type="PANTHER" id="PTHR47623">
    <property type="entry name" value="OS09G0287300 PROTEIN"/>
    <property type="match status" value="1"/>
</dbReference>
<dbReference type="CDD" id="cd07067">
    <property type="entry name" value="HP_PGM_like"/>
    <property type="match status" value="1"/>
</dbReference>
<name>A0A1I3YQC3_9HYPH</name>
<dbReference type="Gene3D" id="3.40.50.1240">
    <property type="entry name" value="Phosphoglycerate mutase-like"/>
    <property type="match status" value="1"/>
</dbReference>
<accession>A0A1I3YQC3</accession>
<dbReference type="InterPro" id="IPR029033">
    <property type="entry name" value="His_PPase_superfam"/>
</dbReference>
<gene>
    <name evidence="1" type="ORF">SAMN04488498_10596</name>
</gene>
<dbReference type="Proteomes" id="UP000323300">
    <property type="component" value="Unassembled WGS sequence"/>
</dbReference>
<protein>
    <submittedName>
        <fullName evidence="1">Phosphohistidine phosphatase</fullName>
    </submittedName>
</protein>
<dbReference type="InterPro" id="IPR013078">
    <property type="entry name" value="His_Pase_superF_clade-1"/>
</dbReference>
<dbReference type="PANTHER" id="PTHR47623:SF1">
    <property type="entry name" value="OS09G0287300 PROTEIN"/>
    <property type="match status" value="1"/>
</dbReference>
<dbReference type="EMBL" id="FOSL01000005">
    <property type="protein sequence ID" value="SFK33983.1"/>
    <property type="molecule type" value="Genomic_DNA"/>
</dbReference>
<organism evidence="1 2">
    <name type="scientific">Neomesorhizobium albiziae</name>
    <dbReference type="NCBI Taxonomy" id="335020"/>
    <lineage>
        <taxon>Bacteria</taxon>
        <taxon>Pseudomonadati</taxon>
        <taxon>Pseudomonadota</taxon>
        <taxon>Alphaproteobacteria</taxon>
        <taxon>Hyphomicrobiales</taxon>
        <taxon>Phyllobacteriaceae</taxon>
        <taxon>Neomesorhizobium</taxon>
    </lineage>
</organism>
<dbReference type="AlphaFoldDB" id="A0A1I3YQC3"/>